<reference evidence="1 2" key="1">
    <citation type="journal article" date="2012" name="PLoS Pathog.">
        <title>Diverse lifestyles and strategies of plant pathogenesis encoded in the genomes of eighteen Dothideomycetes fungi.</title>
        <authorList>
            <person name="Ohm R.A."/>
            <person name="Feau N."/>
            <person name="Henrissat B."/>
            <person name="Schoch C.L."/>
            <person name="Horwitz B.A."/>
            <person name="Barry K.W."/>
            <person name="Condon B.J."/>
            <person name="Copeland A.C."/>
            <person name="Dhillon B."/>
            <person name="Glaser F."/>
            <person name="Hesse C.N."/>
            <person name="Kosti I."/>
            <person name="LaButti K."/>
            <person name="Lindquist E.A."/>
            <person name="Lucas S."/>
            <person name="Salamov A.A."/>
            <person name="Bradshaw R.E."/>
            <person name="Ciuffetti L."/>
            <person name="Hamelin R.C."/>
            <person name="Kema G.H.J."/>
            <person name="Lawrence C."/>
            <person name="Scott J.A."/>
            <person name="Spatafora J.W."/>
            <person name="Turgeon B.G."/>
            <person name="de Wit P.J.G.M."/>
            <person name="Zhong S."/>
            <person name="Goodwin S.B."/>
            <person name="Grigoriev I.V."/>
        </authorList>
    </citation>
    <scope>NUCLEOTIDE SEQUENCE [LARGE SCALE GENOMIC DNA]</scope>
    <source>
        <strain evidence="1 2">UAMH 10762</strain>
    </source>
</reference>
<evidence type="ECO:0000313" key="2">
    <source>
        <dbReference type="Proteomes" id="UP000011761"/>
    </source>
</evidence>
<dbReference type="GeneID" id="19112888"/>
<evidence type="ECO:0000313" key="1">
    <source>
        <dbReference type="EMBL" id="EMC94900.1"/>
    </source>
</evidence>
<dbReference type="Proteomes" id="UP000011761">
    <property type="component" value="Unassembled WGS sequence"/>
</dbReference>
<dbReference type="RefSeq" id="XP_007678111.1">
    <property type="nucleotide sequence ID" value="XM_007679921.1"/>
</dbReference>
<proteinExistence type="predicted"/>
<keyword evidence="2" id="KW-1185">Reference proteome</keyword>
<dbReference type="EMBL" id="KB445558">
    <property type="protein sequence ID" value="EMC94900.1"/>
    <property type="molecule type" value="Genomic_DNA"/>
</dbReference>
<organism evidence="1 2">
    <name type="scientific">Baudoinia panamericana (strain UAMH 10762)</name>
    <name type="common">Angels' share fungus</name>
    <name type="synonym">Baudoinia compniacensis (strain UAMH 10762)</name>
    <dbReference type="NCBI Taxonomy" id="717646"/>
    <lineage>
        <taxon>Eukaryota</taxon>
        <taxon>Fungi</taxon>
        <taxon>Dikarya</taxon>
        <taxon>Ascomycota</taxon>
        <taxon>Pezizomycotina</taxon>
        <taxon>Dothideomycetes</taxon>
        <taxon>Dothideomycetidae</taxon>
        <taxon>Mycosphaerellales</taxon>
        <taxon>Teratosphaeriaceae</taxon>
        <taxon>Baudoinia</taxon>
    </lineage>
</organism>
<sequence>MDAVKAAIPNDTPTMKWYTQLATANNAATPKCHAQLAATDDAGACSNEQSELSASVELATACRSRVYRVYHTNL</sequence>
<dbReference type="HOGENOM" id="CLU_2687434_0_0_1"/>
<dbReference type="AlphaFoldDB" id="M2N7W9"/>
<dbReference type="KEGG" id="bcom:BAUCODRAFT_36166"/>
<accession>M2N7W9</accession>
<protein>
    <submittedName>
        <fullName evidence="1">Uncharacterized protein</fullName>
    </submittedName>
</protein>
<gene>
    <name evidence="1" type="ORF">BAUCODRAFT_36166</name>
</gene>
<name>M2N7W9_BAUPA</name>